<feature type="transmembrane region" description="Helical" evidence="1">
    <location>
        <begin position="84"/>
        <end position="105"/>
    </location>
</feature>
<protein>
    <submittedName>
        <fullName evidence="2">MptD family putative ECF transporter S component</fullName>
    </submittedName>
</protein>
<feature type="transmembrane region" description="Helical" evidence="1">
    <location>
        <begin position="39"/>
        <end position="72"/>
    </location>
</feature>
<organism evidence="2 3">
    <name type="scientific">Candidatus Limadaptatus stercorigallinarum</name>
    <dbReference type="NCBI Taxonomy" id="2840845"/>
    <lineage>
        <taxon>Bacteria</taxon>
        <taxon>Bacillati</taxon>
        <taxon>Bacillota</taxon>
        <taxon>Clostridia</taxon>
        <taxon>Eubacteriales</taxon>
        <taxon>Candidatus Limadaptatus</taxon>
    </lineage>
</organism>
<keyword evidence="1" id="KW-0472">Membrane</keyword>
<gene>
    <name evidence="2" type="ORF">IAD51_03680</name>
</gene>
<dbReference type="EMBL" id="DVMN01000062">
    <property type="protein sequence ID" value="HIU21322.1"/>
    <property type="molecule type" value="Genomic_DNA"/>
</dbReference>
<proteinExistence type="predicted"/>
<dbReference type="Proteomes" id="UP000824088">
    <property type="component" value="Unassembled WGS sequence"/>
</dbReference>
<evidence type="ECO:0000313" key="2">
    <source>
        <dbReference type="EMBL" id="HIU21322.1"/>
    </source>
</evidence>
<dbReference type="AlphaFoldDB" id="A0A9D1L2V3"/>
<name>A0A9D1L2V3_9FIRM</name>
<keyword evidence="1" id="KW-1133">Transmembrane helix</keyword>
<keyword evidence="1" id="KW-0812">Transmembrane</keyword>
<comment type="caution">
    <text evidence="2">The sequence shown here is derived from an EMBL/GenBank/DDBJ whole genome shotgun (WGS) entry which is preliminary data.</text>
</comment>
<feature type="transmembrane region" description="Helical" evidence="1">
    <location>
        <begin position="125"/>
        <end position="149"/>
    </location>
</feature>
<reference evidence="2" key="1">
    <citation type="submission" date="2020-10" db="EMBL/GenBank/DDBJ databases">
        <authorList>
            <person name="Gilroy R."/>
        </authorList>
    </citation>
    <scope>NUCLEOTIDE SEQUENCE</scope>
    <source>
        <strain evidence="2">1063</strain>
    </source>
</reference>
<accession>A0A9D1L2V3</accession>
<evidence type="ECO:0000313" key="3">
    <source>
        <dbReference type="Proteomes" id="UP000824088"/>
    </source>
</evidence>
<reference evidence="2" key="2">
    <citation type="journal article" date="2021" name="PeerJ">
        <title>Extensive microbial diversity within the chicken gut microbiome revealed by metagenomics and culture.</title>
        <authorList>
            <person name="Gilroy R."/>
            <person name="Ravi A."/>
            <person name="Getino M."/>
            <person name="Pursley I."/>
            <person name="Horton D.L."/>
            <person name="Alikhan N.F."/>
            <person name="Baker D."/>
            <person name="Gharbi K."/>
            <person name="Hall N."/>
            <person name="Watson M."/>
            <person name="Adriaenssens E.M."/>
            <person name="Foster-Nyarko E."/>
            <person name="Jarju S."/>
            <person name="Secka A."/>
            <person name="Antonio M."/>
            <person name="Oren A."/>
            <person name="Chaudhuri R.R."/>
            <person name="La Ragione R."/>
            <person name="Hildebrand F."/>
            <person name="Pallen M.J."/>
        </authorList>
    </citation>
    <scope>NUCLEOTIDE SEQUENCE</scope>
    <source>
        <strain evidence="2">1063</strain>
    </source>
</reference>
<evidence type="ECO:0000256" key="1">
    <source>
        <dbReference type="SAM" id="Phobius"/>
    </source>
</evidence>
<feature type="transmembrane region" description="Helical" evidence="1">
    <location>
        <begin position="7"/>
        <end position="27"/>
    </location>
</feature>
<sequence>MPLVGQIPVFGIIQVCLGLQFSIFPVIGMMKVRKPGALLFMSLCCGVVLVFMNTVMFVCILLCAVIAEGLVLLIFRGYQKDGACLFAGTIYFPVTLPFLYIYYRFLYSWTGKEGQAVNAFIGSSAGMAVGMSIAVLAICFVGALIGVIISRELKKSGVMKK</sequence>